<organism evidence="14 15">
    <name type="scientific">Paenibacillus yanchengensis</name>
    <dbReference type="NCBI Taxonomy" id="2035833"/>
    <lineage>
        <taxon>Bacteria</taxon>
        <taxon>Bacillati</taxon>
        <taxon>Bacillota</taxon>
        <taxon>Bacilli</taxon>
        <taxon>Bacillales</taxon>
        <taxon>Paenibacillaceae</taxon>
        <taxon>Paenibacillus</taxon>
    </lineage>
</organism>
<feature type="domain" description="FtsX extracellular" evidence="13">
    <location>
        <begin position="59"/>
        <end position="148"/>
    </location>
</feature>
<evidence type="ECO:0000259" key="12">
    <source>
        <dbReference type="Pfam" id="PF02687"/>
    </source>
</evidence>
<evidence type="ECO:0000313" key="14">
    <source>
        <dbReference type="EMBL" id="MFD2116953.1"/>
    </source>
</evidence>
<evidence type="ECO:0000256" key="5">
    <source>
        <dbReference type="ARBA" id="ARBA00022618"/>
    </source>
</evidence>
<keyword evidence="15" id="KW-1185">Reference proteome</keyword>
<dbReference type="InterPro" id="IPR058204">
    <property type="entry name" value="FtsX_firmicutes-type"/>
</dbReference>
<protein>
    <recommendedName>
        <fullName evidence="3 10">Cell division protein FtsX</fullName>
    </recommendedName>
</protein>
<comment type="function">
    <text evidence="10">Part of the ABC transporter FtsEX involved in asymmetric cellular division facilitating the initiation of sporulation.</text>
</comment>
<dbReference type="NCBIfam" id="NF038347">
    <property type="entry name" value="FtsX_Gpos"/>
    <property type="match status" value="1"/>
</dbReference>
<dbReference type="Pfam" id="PF18075">
    <property type="entry name" value="FtsX_ECD"/>
    <property type="match status" value="1"/>
</dbReference>
<feature type="domain" description="ABC3 transporter permease C-terminal" evidence="12">
    <location>
        <begin position="183"/>
        <end position="304"/>
    </location>
</feature>
<dbReference type="InterPro" id="IPR040690">
    <property type="entry name" value="FtsX_ECD"/>
</dbReference>
<comment type="similarity">
    <text evidence="2 10">Belongs to the ABC-4 integral membrane protein family. FtsX subfamily.</text>
</comment>
<feature type="transmembrane region" description="Helical" evidence="11">
    <location>
        <begin position="180"/>
        <end position="205"/>
    </location>
</feature>
<evidence type="ECO:0000256" key="11">
    <source>
        <dbReference type="SAM" id="Phobius"/>
    </source>
</evidence>
<evidence type="ECO:0000256" key="4">
    <source>
        <dbReference type="ARBA" id="ARBA00022475"/>
    </source>
</evidence>
<evidence type="ECO:0000256" key="6">
    <source>
        <dbReference type="ARBA" id="ARBA00022692"/>
    </source>
</evidence>
<dbReference type="RefSeq" id="WP_377773641.1">
    <property type="nucleotide sequence ID" value="NZ_JBHUHO010000033.1"/>
</dbReference>
<feature type="transmembrane region" description="Helical" evidence="11">
    <location>
        <begin position="226"/>
        <end position="251"/>
    </location>
</feature>
<evidence type="ECO:0000256" key="2">
    <source>
        <dbReference type="ARBA" id="ARBA00007379"/>
    </source>
</evidence>
<evidence type="ECO:0000256" key="3">
    <source>
        <dbReference type="ARBA" id="ARBA00021907"/>
    </source>
</evidence>
<keyword evidence="4 10" id="KW-1003">Cell membrane</keyword>
<evidence type="ECO:0000256" key="7">
    <source>
        <dbReference type="ARBA" id="ARBA00022989"/>
    </source>
</evidence>
<dbReference type="Proteomes" id="UP001597362">
    <property type="component" value="Unassembled WGS sequence"/>
</dbReference>
<evidence type="ECO:0000256" key="9">
    <source>
        <dbReference type="ARBA" id="ARBA00023306"/>
    </source>
</evidence>
<keyword evidence="5 10" id="KW-0132">Cell division</keyword>
<dbReference type="PIRSF" id="PIRSF003097">
    <property type="entry name" value="FtsX"/>
    <property type="match status" value="1"/>
</dbReference>
<keyword evidence="6 11" id="KW-0812">Transmembrane</keyword>
<feature type="transmembrane region" description="Helical" evidence="11">
    <location>
        <begin position="21"/>
        <end position="46"/>
    </location>
</feature>
<dbReference type="PANTHER" id="PTHR47755:SF1">
    <property type="entry name" value="CELL DIVISION PROTEIN FTSX"/>
    <property type="match status" value="1"/>
</dbReference>
<reference evidence="15" key="1">
    <citation type="journal article" date="2019" name="Int. J. Syst. Evol. Microbiol.">
        <title>The Global Catalogue of Microorganisms (GCM) 10K type strain sequencing project: providing services to taxonomists for standard genome sequencing and annotation.</title>
        <authorList>
            <consortium name="The Broad Institute Genomics Platform"/>
            <consortium name="The Broad Institute Genome Sequencing Center for Infectious Disease"/>
            <person name="Wu L."/>
            <person name="Ma J."/>
        </authorList>
    </citation>
    <scope>NUCLEOTIDE SEQUENCE [LARGE SCALE GENOMIC DNA]</scope>
    <source>
        <strain evidence="15">GH52</strain>
    </source>
</reference>
<proteinExistence type="inferred from homology"/>
<feature type="transmembrane region" description="Helical" evidence="11">
    <location>
        <begin position="276"/>
        <end position="299"/>
    </location>
</feature>
<name>A0ABW4YN72_9BACL</name>
<dbReference type="InterPro" id="IPR003838">
    <property type="entry name" value="ABC3_permease_C"/>
</dbReference>
<dbReference type="InterPro" id="IPR004513">
    <property type="entry name" value="FtsX"/>
</dbReference>
<sequence>MKFRTLLRHSREGTKNIWRNGWMSFASVSSMCISLLLLGAFMLLAMNMNYMADQFESKIQISVYLASDLSEEKITEVQNKIGNLEEVSKVTFVTKEEGLTDLKERMGEENREVLEGYENDNNPLPDSFLVDVYDPQIIAVTAKQIEALNVSEEEAPIWKVNYGQGTVEKVFKITNAVRNIGFVVVIGLAVTAIFLISNTIRMTIVARRKEIGIMKMVGATNSFIRWPFFIEGALIGFFSSLLTTVIVWLGYDKLYDMVRMDLSLFMVSMKAPQDSMYITALILIGLGTLIGIWGSVISVRKYLKV</sequence>
<dbReference type="EMBL" id="JBHUHO010000033">
    <property type="protein sequence ID" value="MFD2116953.1"/>
    <property type="molecule type" value="Genomic_DNA"/>
</dbReference>
<evidence type="ECO:0000259" key="13">
    <source>
        <dbReference type="Pfam" id="PF18075"/>
    </source>
</evidence>
<evidence type="ECO:0000313" key="15">
    <source>
        <dbReference type="Proteomes" id="UP001597362"/>
    </source>
</evidence>
<dbReference type="Gene3D" id="3.30.70.3040">
    <property type="match status" value="1"/>
</dbReference>
<comment type="subcellular location">
    <subcellularLocation>
        <location evidence="1">Cell membrane</location>
        <topology evidence="1">Multi-pass membrane protein</topology>
    </subcellularLocation>
</comment>
<accession>A0ABW4YN72</accession>
<comment type="caution">
    <text evidence="14">The sequence shown here is derived from an EMBL/GenBank/DDBJ whole genome shotgun (WGS) entry which is preliminary data.</text>
</comment>
<gene>
    <name evidence="14" type="primary">ftsX</name>
    <name evidence="14" type="ORF">ACFSJH_14585</name>
</gene>
<evidence type="ECO:0000256" key="8">
    <source>
        <dbReference type="ARBA" id="ARBA00023136"/>
    </source>
</evidence>
<dbReference type="PANTHER" id="PTHR47755">
    <property type="entry name" value="CELL DIVISION PROTEIN FTSX"/>
    <property type="match status" value="1"/>
</dbReference>
<evidence type="ECO:0000256" key="10">
    <source>
        <dbReference type="PIRNR" id="PIRNR003097"/>
    </source>
</evidence>
<keyword evidence="7 11" id="KW-1133">Transmembrane helix</keyword>
<dbReference type="Pfam" id="PF02687">
    <property type="entry name" value="FtsX"/>
    <property type="match status" value="1"/>
</dbReference>
<keyword evidence="9 10" id="KW-0131">Cell cycle</keyword>
<keyword evidence="8 10" id="KW-0472">Membrane</keyword>
<evidence type="ECO:0000256" key="1">
    <source>
        <dbReference type="ARBA" id="ARBA00004651"/>
    </source>
</evidence>